<dbReference type="Proteomes" id="UP001595812">
    <property type="component" value="Unassembled WGS sequence"/>
</dbReference>
<keyword evidence="1" id="KW-0732">Signal</keyword>
<evidence type="ECO:0000313" key="2">
    <source>
        <dbReference type="EMBL" id="MFC3877919.1"/>
    </source>
</evidence>
<name>A0ABV8AMM0_9FLAO</name>
<organism evidence="2 3">
    <name type="scientific">Winogradskyella maritima</name>
    <dbReference type="NCBI Taxonomy" id="1517766"/>
    <lineage>
        <taxon>Bacteria</taxon>
        <taxon>Pseudomonadati</taxon>
        <taxon>Bacteroidota</taxon>
        <taxon>Flavobacteriia</taxon>
        <taxon>Flavobacteriales</taxon>
        <taxon>Flavobacteriaceae</taxon>
        <taxon>Winogradskyella</taxon>
    </lineage>
</organism>
<evidence type="ECO:0000313" key="3">
    <source>
        <dbReference type="Proteomes" id="UP001595812"/>
    </source>
</evidence>
<protein>
    <submittedName>
        <fullName evidence="2">Uncharacterized protein</fullName>
    </submittedName>
</protein>
<feature type="signal peptide" evidence="1">
    <location>
        <begin position="1"/>
        <end position="19"/>
    </location>
</feature>
<keyword evidence="3" id="KW-1185">Reference proteome</keyword>
<evidence type="ECO:0000256" key="1">
    <source>
        <dbReference type="SAM" id="SignalP"/>
    </source>
</evidence>
<dbReference type="RefSeq" id="WP_386101253.1">
    <property type="nucleotide sequence ID" value="NZ_JBHSAT010000021.1"/>
</dbReference>
<dbReference type="EMBL" id="JBHSAT010000021">
    <property type="protein sequence ID" value="MFC3877919.1"/>
    <property type="molecule type" value="Genomic_DNA"/>
</dbReference>
<feature type="chain" id="PRO_5046005860" evidence="1">
    <location>
        <begin position="20"/>
        <end position="238"/>
    </location>
</feature>
<accession>A0ABV8AMM0</accession>
<proteinExistence type="predicted"/>
<gene>
    <name evidence="2" type="ORF">ACFOSX_11845</name>
</gene>
<sequence>MNKIILVLSFICSTNLAGAQFGSRVLYKEQSSESFVPLKYITLKDSIGHGYGFPNPTGYKSIVFSESKPTEPKTKDWSVLQVKYVELYEEKSSNDLINLVFSKSQRDSIKANNERAKASFKIDTVKIFHLRKMRGGVADGLNTLLYKNDKARLFGSVVWDNYYAPHQLVFFQTTELPVYDSPTYFLNYNSHKAFKRAAKRVFKKCPKILSNIDNGDYFPKHKSNLKKFADDYALLCAY</sequence>
<comment type="caution">
    <text evidence="2">The sequence shown here is derived from an EMBL/GenBank/DDBJ whole genome shotgun (WGS) entry which is preliminary data.</text>
</comment>
<reference evidence="3" key="1">
    <citation type="journal article" date="2019" name="Int. J. Syst. Evol. Microbiol.">
        <title>The Global Catalogue of Microorganisms (GCM) 10K type strain sequencing project: providing services to taxonomists for standard genome sequencing and annotation.</title>
        <authorList>
            <consortium name="The Broad Institute Genomics Platform"/>
            <consortium name="The Broad Institute Genome Sequencing Center for Infectious Disease"/>
            <person name="Wu L."/>
            <person name="Ma J."/>
        </authorList>
    </citation>
    <scope>NUCLEOTIDE SEQUENCE [LARGE SCALE GENOMIC DNA]</scope>
    <source>
        <strain evidence="3">CECT 8979</strain>
    </source>
</reference>